<evidence type="ECO:0000313" key="3">
    <source>
        <dbReference type="Proteomes" id="UP000028582"/>
    </source>
</evidence>
<dbReference type="PANTHER" id="PTHR34409:SF1">
    <property type="entry name" value="MYB-LIKE DOMAIN-CONTAINING PROTEIN"/>
    <property type="match status" value="1"/>
</dbReference>
<accession>A0A080ZY71</accession>
<dbReference type="PANTHER" id="PTHR34409">
    <property type="entry name" value="SET DOMAIN-CONTAINING PROTEIN"/>
    <property type="match status" value="1"/>
</dbReference>
<dbReference type="AlphaFoldDB" id="A0A080ZY71"/>
<evidence type="ECO:0000313" key="2">
    <source>
        <dbReference type="EMBL" id="ETO71582.1"/>
    </source>
</evidence>
<feature type="region of interest" description="Disordered" evidence="1">
    <location>
        <begin position="1"/>
        <end position="41"/>
    </location>
</feature>
<dbReference type="Proteomes" id="UP000028582">
    <property type="component" value="Unassembled WGS sequence"/>
</dbReference>
<evidence type="ECO:0000256" key="1">
    <source>
        <dbReference type="SAM" id="MobiDB-lite"/>
    </source>
</evidence>
<feature type="non-terminal residue" evidence="2">
    <location>
        <position position="1"/>
    </location>
</feature>
<name>A0A080ZY71_PHYNI</name>
<organism evidence="2 3">
    <name type="scientific">Phytophthora nicotianae P1976</name>
    <dbReference type="NCBI Taxonomy" id="1317066"/>
    <lineage>
        <taxon>Eukaryota</taxon>
        <taxon>Sar</taxon>
        <taxon>Stramenopiles</taxon>
        <taxon>Oomycota</taxon>
        <taxon>Peronosporomycetes</taxon>
        <taxon>Peronosporales</taxon>
        <taxon>Peronosporaceae</taxon>
        <taxon>Phytophthora</taxon>
    </lineage>
</organism>
<reference evidence="2 3" key="1">
    <citation type="submission" date="2013-11" db="EMBL/GenBank/DDBJ databases">
        <title>The Genome Sequence of Phytophthora parasitica P1976.</title>
        <authorList>
            <consortium name="The Broad Institute Genomics Platform"/>
            <person name="Russ C."/>
            <person name="Tyler B."/>
            <person name="Panabieres F."/>
            <person name="Shan W."/>
            <person name="Tripathy S."/>
            <person name="Grunwald N."/>
            <person name="Machado M."/>
            <person name="Johnson C.S."/>
            <person name="Walker B."/>
            <person name="Young S."/>
            <person name="Zeng Q."/>
            <person name="Gargeya S."/>
            <person name="Fitzgerald M."/>
            <person name="Haas B."/>
            <person name="Abouelleil A."/>
            <person name="Allen A.W."/>
            <person name="Alvarado L."/>
            <person name="Arachchi H.M."/>
            <person name="Berlin A.M."/>
            <person name="Chapman S.B."/>
            <person name="Gainer-Dewar J."/>
            <person name="Goldberg J."/>
            <person name="Griggs A."/>
            <person name="Gujja S."/>
            <person name="Hansen M."/>
            <person name="Howarth C."/>
            <person name="Imamovic A."/>
            <person name="Ireland A."/>
            <person name="Larimer J."/>
            <person name="McCowan C."/>
            <person name="Murphy C."/>
            <person name="Pearson M."/>
            <person name="Poon T.W."/>
            <person name="Priest M."/>
            <person name="Roberts A."/>
            <person name="Saif S."/>
            <person name="Shea T."/>
            <person name="Sisk P."/>
            <person name="Sykes S."/>
            <person name="Wortman J."/>
            <person name="Nusbaum C."/>
            <person name="Birren B."/>
        </authorList>
    </citation>
    <scope>NUCLEOTIDE SEQUENCE [LARGE SCALE GENOMIC DNA]</scope>
    <source>
        <strain evidence="2 3">P1976</strain>
    </source>
</reference>
<sequence>PLACNPVASSAAEKTPSTRARDTEESRQYLSSSNRLGGGNLAVFRNTVGRKRDADDDDDLAEASYAKVKRVKASKATTQLKKRLNDLETGPSAIESAIVELMILTRDESDRRGEARRAEEEQCRHDDVSTREARYHSERLEAEERRRQEKLEMEERARRDKEEARARSRELVFFIGALVKEE</sequence>
<dbReference type="EMBL" id="ANJA01002174">
    <property type="protein sequence ID" value="ETO71582.1"/>
    <property type="molecule type" value="Genomic_DNA"/>
</dbReference>
<feature type="region of interest" description="Disordered" evidence="1">
    <location>
        <begin position="109"/>
        <end position="163"/>
    </location>
</feature>
<protein>
    <submittedName>
        <fullName evidence="2">Uncharacterized protein</fullName>
    </submittedName>
</protein>
<comment type="caution">
    <text evidence="2">The sequence shown here is derived from an EMBL/GenBank/DDBJ whole genome shotgun (WGS) entry which is preliminary data.</text>
</comment>
<proteinExistence type="predicted"/>
<gene>
    <name evidence="2" type="ORF">F444_12085</name>
</gene>